<accession>A0ABP9UTB4</accession>
<proteinExistence type="predicted"/>
<dbReference type="EMBL" id="BAABRI010000019">
    <property type="protein sequence ID" value="GAA5483962.1"/>
    <property type="molecule type" value="Genomic_DNA"/>
</dbReference>
<protein>
    <recommendedName>
        <fullName evidence="4">DUF2231 domain-containing protein</fullName>
    </recommendedName>
</protein>
<keyword evidence="1" id="KW-0472">Membrane</keyword>
<comment type="caution">
    <text evidence="2">The sequence shown here is derived from an EMBL/GenBank/DDBJ whole genome shotgun (WGS) entry which is preliminary data.</text>
</comment>
<evidence type="ECO:0000313" key="2">
    <source>
        <dbReference type="EMBL" id="GAA5483962.1"/>
    </source>
</evidence>
<keyword evidence="3" id="KW-1185">Reference proteome</keyword>
<keyword evidence="1" id="KW-0812">Transmembrane</keyword>
<dbReference type="Proteomes" id="UP001476282">
    <property type="component" value="Unassembled WGS sequence"/>
</dbReference>
<reference evidence="2 3" key="1">
    <citation type="submission" date="2024-02" db="EMBL/GenBank/DDBJ databases">
        <title>Haloferula sargassicola NBRC 104335.</title>
        <authorList>
            <person name="Ichikawa N."/>
            <person name="Katano-Makiyama Y."/>
            <person name="Hidaka K."/>
        </authorList>
    </citation>
    <scope>NUCLEOTIDE SEQUENCE [LARGE SCALE GENOMIC DNA]</scope>
    <source>
        <strain evidence="2 3">NBRC 104335</strain>
    </source>
</reference>
<dbReference type="RefSeq" id="WP_353568063.1">
    <property type="nucleotide sequence ID" value="NZ_BAABRI010000019.1"/>
</dbReference>
<name>A0ABP9UTB4_9BACT</name>
<evidence type="ECO:0008006" key="4">
    <source>
        <dbReference type="Google" id="ProtNLM"/>
    </source>
</evidence>
<evidence type="ECO:0000256" key="1">
    <source>
        <dbReference type="SAM" id="Phobius"/>
    </source>
</evidence>
<keyword evidence="1" id="KW-1133">Transmembrane helix</keyword>
<gene>
    <name evidence="2" type="ORF">Hsar01_03199</name>
</gene>
<feature type="transmembrane region" description="Helical" evidence="1">
    <location>
        <begin position="153"/>
        <end position="170"/>
    </location>
</feature>
<feature type="transmembrane region" description="Helical" evidence="1">
    <location>
        <begin position="117"/>
        <end position="138"/>
    </location>
</feature>
<feature type="transmembrane region" description="Helical" evidence="1">
    <location>
        <begin position="177"/>
        <end position="197"/>
    </location>
</feature>
<evidence type="ECO:0000313" key="3">
    <source>
        <dbReference type="Proteomes" id="UP001476282"/>
    </source>
</evidence>
<organism evidence="2 3">
    <name type="scientific">Haloferula sargassicola</name>
    <dbReference type="NCBI Taxonomy" id="490096"/>
    <lineage>
        <taxon>Bacteria</taxon>
        <taxon>Pseudomonadati</taxon>
        <taxon>Verrucomicrobiota</taxon>
        <taxon>Verrucomicrobiia</taxon>
        <taxon>Verrucomicrobiales</taxon>
        <taxon>Verrucomicrobiaceae</taxon>
        <taxon>Haloferula</taxon>
    </lineage>
</organism>
<sequence>MTTKRHPAARLQRWIIVLMSIFALPILAHEGHGAQASPGATSMISDNMAILGEPSVSEPADNASPMLAPDSPIYRTIKYAGKFHVLVIHFPIAFLLAAAAAQWHVVLRNLGQPLVGVLLWTGTIGAVFAAALGWMYAYDSVYFGDDAALLSKHRWLGTSVAVLAASTLIGRPKLNPMGMAITLTLCAALVVAAAHYGGSLVYGPDYLVPAP</sequence>
<feature type="transmembrane region" description="Helical" evidence="1">
    <location>
        <begin position="83"/>
        <end position="105"/>
    </location>
</feature>